<evidence type="ECO:0000313" key="1">
    <source>
        <dbReference type="EMBL" id="SVE16644.1"/>
    </source>
</evidence>
<accession>A0A383B9T8</accession>
<protein>
    <submittedName>
        <fullName evidence="1">Uncharacterized protein</fullName>
    </submittedName>
</protein>
<dbReference type="AlphaFoldDB" id="A0A383B9T8"/>
<dbReference type="EMBL" id="UINC01198608">
    <property type="protein sequence ID" value="SVE16644.1"/>
    <property type="molecule type" value="Genomic_DNA"/>
</dbReference>
<sequence length="54" mass="6223">MGRGDTINLTDNDNRELYNQYYIRASDIEYYINNNGELCIRYNTEAVKAAAVSI</sequence>
<reference evidence="1" key="1">
    <citation type="submission" date="2018-05" db="EMBL/GenBank/DDBJ databases">
        <authorList>
            <person name="Lanie J.A."/>
            <person name="Ng W.-L."/>
            <person name="Kazmierczak K.M."/>
            <person name="Andrzejewski T.M."/>
            <person name="Davidsen T.M."/>
            <person name="Wayne K.J."/>
            <person name="Tettelin H."/>
            <person name="Glass J.I."/>
            <person name="Rusch D."/>
            <person name="Podicherti R."/>
            <person name="Tsui H.-C.T."/>
            <person name="Winkler M.E."/>
        </authorList>
    </citation>
    <scope>NUCLEOTIDE SEQUENCE</scope>
</reference>
<gene>
    <name evidence="1" type="ORF">METZ01_LOCUS469498</name>
</gene>
<name>A0A383B9T8_9ZZZZ</name>
<organism evidence="1">
    <name type="scientific">marine metagenome</name>
    <dbReference type="NCBI Taxonomy" id="408172"/>
    <lineage>
        <taxon>unclassified sequences</taxon>
        <taxon>metagenomes</taxon>
        <taxon>ecological metagenomes</taxon>
    </lineage>
</organism>
<proteinExistence type="predicted"/>